<evidence type="ECO:0000313" key="4">
    <source>
        <dbReference type="Proteomes" id="UP000192578"/>
    </source>
</evidence>
<evidence type="ECO:0000313" key="3">
    <source>
        <dbReference type="EMBL" id="OWA53546.1"/>
    </source>
</evidence>
<name>A0A9X6NN66_HYPEX</name>
<dbReference type="SMART" id="SM00333">
    <property type="entry name" value="TUDOR"/>
    <property type="match status" value="3"/>
</dbReference>
<dbReference type="InterPro" id="IPR002999">
    <property type="entry name" value="Tudor"/>
</dbReference>
<dbReference type="EMBL" id="MTYJ01000329">
    <property type="protein sequence ID" value="OWA53546.1"/>
    <property type="molecule type" value="Genomic_DNA"/>
</dbReference>
<feature type="region of interest" description="Disordered" evidence="1">
    <location>
        <begin position="256"/>
        <end position="284"/>
    </location>
</feature>
<feature type="domain" description="Tudor" evidence="2">
    <location>
        <begin position="299"/>
        <end position="356"/>
    </location>
</feature>
<dbReference type="Proteomes" id="UP000192578">
    <property type="component" value="Unassembled WGS sequence"/>
</dbReference>
<protein>
    <recommendedName>
        <fullName evidence="2">Tudor domain-containing protein</fullName>
    </recommendedName>
</protein>
<feature type="region of interest" description="Disordered" evidence="1">
    <location>
        <begin position="520"/>
        <end position="551"/>
    </location>
</feature>
<organism evidence="3 4">
    <name type="scientific">Hypsibius exemplaris</name>
    <name type="common">Freshwater tardigrade</name>
    <dbReference type="NCBI Taxonomy" id="2072580"/>
    <lineage>
        <taxon>Eukaryota</taxon>
        <taxon>Metazoa</taxon>
        <taxon>Ecdysozoa</taxon>
        <taxon>Tardigrada</taxon>
        <taxon>Eutardigrada</taxon>
        <taxon>Parachela</taxon>
        <taxon>Hypsibioidea</taxon>
        <taxon>Hypsibiidae</taxon>
        <taxon>Hypsibius</taxon>
    </lineage>
</organism>
<dbReference type="CDD" id="cd04508">
    <property type="entry name" value="Tudor_SF"/>
    <property type="match status" value="1"/>
</dbReference>
<feature type="region of interest" description="Disordered" evidence="1">
    <location>
        <begin position="1"/>
        <end position="68"/>
    </location>
</feature>
<feature type="domain" description="Tudor" evidence="2">
    <location>
        <begin position="386"/>
        <end position="444"/>
    </location>
</feature>
<accession>A0A9X6NN66</accession>
<feature type="compositionally biased region" description="Polar residues" evidence="1">
    <location>
        <begin position="43"/>
        <end position="52"/>
    </location>
</feature>
<sequence length="1360" mass="149038">MSGIKIKFEATEDAEAQSTGPSGGRKRRIDRSEVMKSPKRATKTASVTTNSADSKDEPQIKQESSSDKINMVLINPSIPALSSSSSPLGTTSPLAIAGTELTITEEGDASPGVAAAESVSDELQIKVEESWVAVPPFISPVGLGHFLIPLPGASEVKSDPFWESPPGLAMVLPGSEINTDVATQSLRHRPEEASSSDAVIPDTVDVKFEAFGALLSGEAQVKSGGDEMSLQPDVEGMGTTGSRAAVEETVPSLGPSAIVEVNSQVSESDDPTTRKKKRKKDINNNGRLPRRVLYQVDGFQFYHDEKVFAMWDRDEKWYPATVCGVRKGKFMVKWAEGGGMSCVAQTDLMSEKAFLNPGGRNKKNKREISTSHVATDLSVTFTVDGLSFHKGEFVFALWEADGRWYSARAAGSHAAFLTVEWCENGNVTEVSGETVIRATDILKPGCLVSVLAPNAAYYDGLVVFDLHPNGMCWLRNVKTKESLLATDETMGNMMIEAVDVKLWRMAQSVDETVAQSVTLSSATEQTGTSTAELNRQGNSHAPSIGLSDSGSDSAMSLLRHVRLERRCDDPSASHRSIQQDPVRSSSFHFLPPAAFTLHGSCQTDVSNVFKLGDVFFYQGERVFATWDDDTPWYFARVTGASEAKMSFCVKWFETVQINLIKPTHLLSAHELIRSGVQIKRLNPDRVSFSETTDTEFMLKTFSMMMIETAEIQRWQKYQPGVKMTLSVTAPEADSNKPSTSGSGLAAGGGADRFSSSATNFKVFAPSTSSPLAGNVPSSSGNVSSGPLLVSQPLSSSDAVIGNSGDLLSAYYFLPKADDTLRGSLMEIRAVKFRVGKFSLHQGEKVFATWDAGAPWYLGRISGSDGRMFRIVWGGTNRVNLVAAVNVVRARIVAQNDDIVVDAFIRQEKAFRPVPNKEKSRWISSLSHFLLRVASEQGRHWCSLFSLAGALQSDPLTTITAPALQQADRNTQSSDAQPSNSLGQCAAQNILSTRRPVNAAEVLNLPEVARAIAKHLPIQSLYSFAQVNRCFRDACEIEKTMTRRQQISCFLLGSIIADMQQRQNVFSSVVTKIYCHPQLVLVFCSPWIMNKPLQCRLRDLLPVSSTEASNRMIFPVFMSSVLSLRLLPVLSGEVDENPFGCRASASNISLLFLPRMTGIWIHRLFTELETVAAFRSRFLGSQWLDQGIESDFLPAVLADLRNLKPKLVILSSKWKAKHSNAFSPDYPVIMLHTEWSDYCLDCLVFEGDIIAHQVVIELTATESVRTETLRYFRRQFTASQVNRQRMLLLYFRNHAAGSAGEQDVTQLRSDFPNVPLFGGVYEDVSGSWFTTSDATDTNRGRFCGDKHAVFVCGLVFGSAVV</sequence>
<proteinExistence type="predicted"/>
<feature type="compositionally biased region" description="Basic and acidic residues" evidence="1">
    <location>
        <begin position="53"/>
        <end position="66"/>
    </location>
</feature>
<feature type="compositionally biased region" description="Basic and acidic residues" evidence="1">
    <location>
        <begin position="1"/>
        <end position="10"/>
    </location>
</feature>
<feature type="region of interest" description="Disordered" evidence="1">
    <location>
        <begin position="729"/>
        <end position="748"/>
    </location>
</feature>
<gene>
    <name evidence="3" type="ORF">BV898_17970</name>
</gene>
<keyword evidence="4" id="KW-1185">Reference proteome</keyword>
<evidence type="ECO:0000256" key="1">
    <source>
        <dbReference type="SAM" id="MobiDB-lite"/>
    </source>
</evidence>
<evidence type="ECO:0000259" key="2">
    <source>
        <dbReference type="SMART" id="SM00333"/>
    </source>
</evidence>
<feature type="domain" description="Tudor" evidence="2">
    <location>
        <begin position="614"/>
        <end position="673"/>
    </location>
</feature>
<reference evidence="4" key="1">
    <citation type="submission" date="2017-01" db="EMBL/GenBank/DDBJ databases">
        <title>Comparative genomics of anhydrobiosis in the tardigrade Hypsibius dujardini.</title>
        <authorList>
            <person name="Yoshida Y."/>
            <person name="Koutsovoulos G."/>
            <person name="Laetsch D."/>
            <person name="Stevens L."/>
            <person name="Kumar S."/>
            <person name="Horikawa D."/>
            <person name="Ishino K."/>
            <person name="Komine S."/>
            <person name="Tomita M."/>
            <person name="Blaxter M."/>
            <person name="Arakawa K."/>
        </authorList>
    </citation>
    <scope>NUCLEOTIDE SEQUENCE [LARGE SCALE GENOMIC DNA]</scope>
    <source>
        <strain evidence="4">Z151</strain>
    </source>
</reference>
<comment type="caution">
    <text evidence="3">The sequence shown here is derived from an EMBL/GenBank/DDBJ whole genome shotgun (WGS) entry which is preliminary data.</text>
</comment>